<keyword evidence="2" id="KW-1185">Reference proteome</keyword>
<dbReference type="EMBL" id="JABSTU010000004">
    <property type="protein sequence ID" value="KAH8033156.1"/>
    <property type="molecule type" value="Genomic_DNA"/>
</dbReference>
<sequence>MTDYNGITKTYGIASRSFPFPHPHLGRVEAVLLRQLQTKSLPSPALMHRRYPETYQTDKCKVCWRKTADHTHILWDCIKHTKAARSRTMLSRLDAAAKSYDQGEQLWAVQQVLGALERQGPRGRGSCYFAYASAAPSQQHGVIGLAEHGLRIRALRAEQMKPSSTCVFAQRIAHNAASCSPHFVDTVCPRLHRETFSYLHGTTSKFSRSFFASLRTQD</sequence>
<dbReference type="AlphaFoldDB" id="A0A9J6EFT2"/>
<evidence type="ECO:0000313" key="1">
    <source>
        <dbReference type="EMBL" id="KAH8033156.1"/>
    </source>
</evidence>
<evidence type="ECO:0000313" key="2">
    <source>
        <dbReference type="Proteomes" id="UP000821866"/>
    </source>
</evidence>
<proteinExistence type="predicted"/>
<dbReference type="Proteomes" id="UP000821866">
    <property type="component" value="Chromosome 2"/>
</dbReference>
<protein>
    <recommendedName>
        <fullName evidence="3">Tick transposon</fullName>
    </recommendedName>
</protein>
<reference evidence="1" key="2">
    <citation type="submission" date="2021-09" db="EMBL/GenBank/DDBJ databases">
        <authorList>
            <person name="Jia N."/>
            <person name="Wang J."/>
            <person name="Shi W."/>
            <person name="Du L."/>
            <person name="Sun Y."/>
            <person name="Zhan W."/>
            <person name="Jiang J."/>
            <person name="Wang Q."/>
            <person name="Zhang B."/>
            <person name="Ji P."/>
            <person name="Sakyi L.B."/>
            <person name="Cui X."/>
            <person name="Yuan T."/>
            <person name="Jiang B."/>
            <person name="Yang W."/>
            <person name="Lam T.T.-Y."/>
            <person name="Chang Q."/>
            <person name="Ding S."/>
            <person name="Wang X."/>
            <person name="Zhu J."/>
            <person name="Ruan X."/>
            <person name="Zhao L."/>
            <person name="Wei J."/>
            <person name="Que T."/>
            <person name="Du C."/>
            <person name="Cheng J."/>
            <person name="Dai P."/>
            <person name="Han X."/>
            <person name="Huang E."/>
            <person name="Gao Y."/>
            <person name="Liu J."/>
            <person name="Shao H."/>
            <person name="Ye R."/>
            <person name="Li L."/>
            <person name="Wei W."/>
            <person name="Wang X."/>
            <person name="Wang C."/>
            <person name="Huo Q."/>
            <person name="Li W."/>
            <person name="Guo W."/>
            <person name="Chen H."/>
            <person name="Chen S."/>
            <person name="Zhou L."/>
            <person name="Zhou L."/>
            <person name="Ni X."/>
            <person name="Tian J."/>
            <person name="Zhou Y."/>
            <person name="Sheng Y."/>
            <person name="Liu T."/>
            <person name="Pan Y."/>
            <person name="Xia L."/>
            <person name="Li J."/>
            <person name="Zhao F."/>
            <person name="Cao W."/>
        </authorList>
    </citation>
    <scope>NUCLEOTIDE SEQUENCE</scope>
    <source>
        <strain evidence="1">Rmic-2018</strain>
        <tissue evidence="1">Larvae</tissue>
    </source>
</reference>
<gene>
    <name evidence="1" type="ORF">HPB51_008022</name>
</gene>
<dbReference type="VEuPathDB" id="VectorBase:LOC119179282"/>
<accession>A0A9J6EFT2</accession>
<organism evidence="1 2">
    <name type="scientific">Rhipicephalus microplus</name>
    <name type="common">Cattle tick</name>
    <name type="synonym">Boophilus microplus</name>
    <dbReference type="NCBI Taxonomy" id="6941"/>
    <lineage>
        <taxon>Eukaryota</taxon>
        <taxon>Metazoa</taxon>
        <taxon>Ecdysozoa</taxon>
        <taxon>Arthropoda</taxon>
        <taxon>Chelicerata</taxon>
        <taxon>Arachnida</taxon>
        <taxon>Acari</taxon>
        <taxon>Parasitiformes</taxon>
        <taxon>Ixodida</taxon>
        <taxon>Ixodoidea</taxon>
        <taxon>Ixodidae</taxon>
        <taxon>Rhipicephalinae</taxon>
        <taxon>Rhipicephalus</taxon>
        <taxon>Boophilus</taxon>
    </lineage>
</organism>
<name>A0A9J6EFT2_RHIMP</name>
<evidence type="ECO:0008006" key="3">
    <source>
        <dbReference type="Google" id="ProtNLM"/>
    </source>
</evidence>
<comment type="caution">
    <text evidence="1">The sequence shown here is derived from an EMBL/GenBank/DDBJ whole genome shotgun (WGS) entry which is preliminary data.</text>
</comment>
<reference evidence="1" key="1">
    <citation type="journal article" date="2020" name="Cell">
        <title>Large-Scale Comparative Analyses of Tick Genomes Elucidate Their Genetic Diversity and Vector Capacities.</title>
        <authorList>
            <consortium name="Tick Genome and Microbiome Consortium (TIGMIC)"/>
            <person name="Jia N."/>
            <person name="Wang J."/>
            <person name="Shi W."/>
            <person name="Du L."/>
            <person name="Sun Y."/>
            <person name="Zhan W."/>
            <person name="Jiang J.F."/>
            <person name="Wang Q."/>
            <person name="Zhang B."/>
            <person name="Ji P."/>
            <person name="Bell-Sakyi L."/>
            <person name="Cui X.M."/>
            <person name="Yuan T.T."/>
            <person name="Jiang B.G."/>
            <person name="Yang W.F."/>
            <person name="Lam T.T."/>
            <person name="Chang Q.C."/>
            <person name="Ding S.J."/>
            <person name="Wang X.J."/>
            <person name="Zhu J.G."/>
            <person name="Ruan X.D."/>
            <person name="Zhao L."/>
            <person name="Wei J.T."/>
            <person name="Ye R.Z."/>
            <person name="Que T.C."/>
            <person name="Du C.H."/>
            <person name="Zhou Y.H."/>
            <person name="Cheng J.X."/>
            <person name="Dai P.F."/>
            <person name="Guo W.B."/>
            <person name="Han X.H."/>
            <person name="Huang E.J."/>
            <person name="Li L.F."/>
            <person name="Wei W."/>
            <person name="Gao Y.C."/>
            <person name="Liu J.Z."/>
            <person name="Shao H.Z."/>
            <person name="Wang X."/>
            <person name="Wang C.C."/>
            <person name="Yang T.C."/>
            <person name="Huo Q.B."/>
            <person name="Li W."/>
            <person name="Chen H.Y."/>
            <person name="Chen S.E."/>
            <person name="Zhou L.G."/>
            <person name="Ni X.B."/>
            <person name="Tian J.H."/>
            <person name="Sheng Y."/>
            <person name="Liu T."/>
            <person name="Pan Y.S."/>
            <person name="Xia L.Y."/>
            <person name="Li J."/>
            <person name="Zhao F."/>
            <person name="Cao W.C."/>
        </authorList>
    </citation>
    <scope>NUCLEOTIDE SEQUENCE</scope>
    <source>
        <strain evidence="1">Rmic-2018</strain>
    </source>
</reference>